<proteinExistence type="predicted"/>
<evidence type="ECO:0000313" key="2">
    <source>
        <dbReference type="Proteomes" id="UP001056778"/>
    </source>
</evidence>
<accession>A0ACB9TGP3</accession>
<comment type="caution">
    <text evidence="1">The sequence shown here is derived from an EMBL/GenBank/DDBJ whole genome shotgun (WGS) entry which is preliminary data.</text>
</comment>
<reference evidence="1" key="1">
    <citation type="submission" date="2022-04" db="EMBL/GenBank/DDBJ databases">
        <title>Chromosome-scale genome assembly of Holotrichia oblita Faldermann.</title>
        <authorList>
            <person name="Rongchong L."/>
        </authorList>
    </citation>
    <scope>NUCLEOTIDE SEQUENCE</scope>
    <source>
        <strain evidence="1">81SQS9</strain>
    </source>
</reference>
<gene>
    <name evidence="1" type="ORF">MML48_3g00004595</name>
</gene>
<dbReference type="EMBL" id="CM043017">
    <property type="protein sequence ID" value="KAI4465957.1"/>
    <property type="molecule type" value="Genomic_DNA"/>
</dbReference>
<evidence type="ECO:0000313" key="1">
    <source>
        <dbReference type="EMBL" id="KAI4465957.1"/>
    </source>
</evidence>
<keyword evidence="2" id="KW-1185">Reference proteome</keyword>
<protein>
    <submittedName>
        <fullName evidence="1">Ubiquitin-like domain</fullName>
    </submittedName>
</protein>
<sequence length="89" mass="10145">MSFIINSIKSILHRMLQLFWFGKKTISNSLNIYIKTNTGSTLSVDLDPKWDIKNVKEHVAPKLGLQPQEMKIIFAGKELSDSIMLAVRL</sequence>
<dbReference type="Proteomes" id="UP001056778">
    <property type="component" value="Chromosome 3"/>
</dbReference>
<organism evidence="1 2">
    <name type="scientific">Holotrichia oblita</name>
    <name type="common">Chafer beetle</name>
    <dbReference type="NCBI Taxonomy" id="644536"/>
    <lineage>
        <taxon>Eukaryota</taxon>
        <taxon>Metazoa</taxon>
        <taxon>Ecdysozoa</taxon>
        <taxon>Arthropoda</taxon>
        <taxon>Hexapoda</taxon>
        <taxon>Insecta</taxon>
        <taxon>Pterygota</taxon>
        <taxon>Neoptera</taxon>
        <taxon>Endopterygota</taxon>
        <taxon>Coleoptera</taxon>
        <taxon>Polyphaga</taxon>
        <taxon>Scarabaeiformia</taxon>
        <taxon>Scarabaeidae</taxon>
        <taxon>Melolonthinae</taxon>
        <taxon>Holotrichia</taxon>
    </lineage>
</organism>
<name>A0ACB9TGP3_HOLOL</name>